<protein>
    <recommendedName>
        <fullName evidence="12">Heme A synthase</fullName>
        <shortName evidence="12">HAS</shortName>
        <ecNumber evidence="12">1.17.99.9</ecNumber>
    </recommendedName>
    <alternativeName>
        <fullName evidence="12">Cytochrome aa3-controlling protein</fullName>
    </alternativeName>
</protein>
<evidence type="ECO:0000256" key="10">
    <source>
        <dbReference type="ARBA" id="ARBA00044501"/>
    </source>
</evidence>
<comment type="catalytic activity">
    <reaction evidence="11">
        <text>Fe(II)-heme o + 2 A + H2O = Fe(II)-heme a + 2 AH2</text>
        <dbReference type="Rhea" id="RHEA:63388"/>
        <dbReference type="ChEBI" id="CHEBI:13193"/>
        <dbReference type="ChEBI" id="CHEBI:15377"/>
        <dbReference type="ChEBI" id="CHEBI:17499"/>
        <dbReference type="ChEBI" id="CHEBI:60530"/>
        <dbReference type="ChEBI" id="CHEBI:61715"/>
        <dbReference type="EC" id="1.17.99.9"/>
    </reaction>
    <physiologicalReaction direction="left-to-right" evidence="11">
        <dbReference type="Rhea" id="RHEA:63389"/>
    </physiologicalReaction>
</comment>
<feature type="binding site" description="axial binding residue" evidence="12">
    <location>
        <position position="270"/>
    </location>
    <ligand>
        <name>heme</name>
        <dbReference type="ChEBI" id="CHEBI:30413"/>
    </ligand>
    <ligandPart>
        <name>Fe</name>
        <dbReference type="ChEBI" id="CHEBI:18248"/>
    </ligandPart>
</feature>
<feature type="binding site" description="axial binding residue" evidence="12">
    <location>
        <position position="331"/>
    </location>
    <ligand>
        <name>heme</name>
        <dbReference type="ChEBI" id="CHEBI:30413"/>
    </ligand>
    <ligandPart>
        <name>Fe</name>
        <dbReference type="ChEBI" id="CHEBI:18248"/>
    </ligandPart>
</feature>
<feature type="transmembrane region" description="Helical" evidence="12">
    <location>
        <begin position="268"/>
        <end position="288"/>
    </location>
</feature>
<feature type="transmembrane region" description="Helical" evidence="12">
    <location>
        <begin position="131"/>
        <end position="152"/>
    </location>
</feature>
<keyword evidence="3 12" id="KW-0812">Transmembrane</keyword>
<feature type="transmembrane region" description="Helical" evidence="12">
    <location>
        <begin position="105"/>
        <end position="124"/>
    </location>
</feature>
<dbReference type="RefSeq" id="WP_251932865.1">
    <property type="nucleotide sequence ID" value="NZ_CP098747.1"/>
</dbReference>
<feature type="transmembrane region" description="Helical" evidence="12">
    <location>
        <begin position="211"/>
        <end position="234"/>
    </location>
</feature>
<dbReference type="EC" id="1.17.99.9" evidence="12"/>
<feature type="transmembrane region" description="Helical" evidence="12">
    <location>
        <begin position="20"/>
        <end position="40"/>
    </location>
</feature>
<evidence type="ECO:0000256" key="2">
    <source>
        <dbReference type="ARBA" id="ARBA00004141"/>
    </source>
</evidence>
<evidence type="ECO:0000256" key="7">
    <source>
        <dbReference type="ARBA" id="ARBA00023004"/>
    </source>
</evidence>
<feature type="transmembrane region" description="Helical" evidence="12">
    <location>
        <begin position="329"/>
        <end position="350"/>
    </location>
</feature>
<organism evidence="13 14">
    <name type="scientific">Sneathiella marina</name>
    <dbReference type="NCBI Taxonomy" id="2950108"/>
    <lineage>
        <taxon>Bacteria</taxon>
        <taxon>Pseudomonadati</taxon>
        <taxon>Pseudomonadota</taxon>
        <taxon>Alphaproteobacteria</taxon>
        <taxon>Sneathiellales</taxon>
        <taxon>Sneathiellaceae</taxon>
        <taxon>Sneathiella</taxon>
    </lineage>
</organism>
<dbReference type="HAMAP" id="MF_01665">
    <property type="entry name" value="HemeA_synth_type2"/>
    <property type="match status" value="1"/>
</dbReference>
<keyword evidence="6 12" id="KW-0560">Oxidoreductase</keyword>
<name>A0ABY4VYQ4_9PROT</name>
<dbReference type="PANTHER" id="PTHR23289">
    <property type="entry name" value="CYTOCHROME C OXIDASE ASSEMBLY PROTEIN COX15"/>
    <property type="match status" value="1"/>
</dbReference>
<comment type="subunit">
    <text evidence="12">Interacts with CtaB.</text>
</comment>
<feature type="transmembrane region" description="Helical" evidence="12">
    <location>
        <begin position="300"/>
        <end position="323"/>
    </location>
</feature>
<evidence type="ECO:0000256" key="11">
    <source>
        <dbReference type="ARBA" id="ARBA00048044"/>
    </source>
</evidence>
<keyword evidence="7 12" id="KW-0408">Iron</keyword>
<evidence type="ECO:0000256" key="9">
    <source>
        <dbReference type="ARBA" id="ARBA00023136"/>
    </source>
</evidence>
<dbReference type="Proteomes" id="UP001056291">
    <property type="component" value="Chromosome"/>
</dbReference>
<dbReference type="Pfam" id="PF02628">
    <property type="entry name" value="COX15-CtaA"/>
    <property type="match status" value="1"/>
</dbReference>
<comment type="cofactor">
    <cofactor evidence="1 12">
        <name>heme b</name>
        <dbReference type="ChEBI" id="CHEBI:60344"/>
    </cofactor>
</comment>
<comment type="subcellular location">
    <subcellularLocation>
        <location evidence="12">Cell membrane</location>
        <topology evidence="12">Multi-pass membrane protein</topology>
    </subcellularLocation>
    <subcellularLocation>
        <location evidence="2">Membrane</location>
        <topology evidence="2">Multi-pass membrane protein</topology>
    </subcellularLocation>
</comment>
<keyword evidence="5 12" id="KW-1133">Transmembrane helix</keyword>
<evidence type="ECO:0000256" key="12">
    <source>
        <dbReference type="HAMAP-Rule" id="MF_01665"/>
    </source>
</evidence>
<sequence>MENEQIKSPSDVLPTNRKLIVSWLILVAILVFVMIVLGGVTRLTNSGLSMTDWKPVTGWLPPLSDQAWTAEFERYKAFPEYQQVNKGMSLSEFKGIYAFEFAHRVLGRIIGLAFFIPFVLFLVFGRIRGKLVPRLAILLILGGLQGGMGWFMVKSGLVDDPDVSHYRLTAHLALASLIYSVILWTVFDLLRPEKSRASRDDRSVRFWSMTLLILISLQILIGGFVAGLNAGFVFNDWPLMAGQFVPEEFLYMQPWYVNFLENPAAIQFSHRMVAYVIAVISVLLYLISRDQNIALSVRSSISYLLIVVFLQIFIGILTLLYVVPVSLGALHQAGGIIVLTFSLFVVHELYGRRSYD</sequence>
<dbReference type="PANTHER" id="PTHR23289:SF2">
    <property type="entry name" value="CYTOCHROME C OXIDASE ASSEMBLY PROTEIN COX15 HOMOLOG"/>
    <property type="match status" value="1"/>
</dbReference>
<evidence type="ECO:0000256" key="3">
    <source>
        <dbReference type="ARBA" id="ARBA00022692"/>
    </source>
</evidence>
<evidence type="ECO:0000256" key="5">
    <source>
        <dbReference type="ARBA" id="ARBA00022989"/>
    </source>
</evidence>
<evidence type="ECO:0000256" key="1">
    <source>
        <dbReference type="ARBA" id="ARBA00001970"/>
    </source>
</evidence>
<gene>
    <name evidence="12" type="primary">ctaA</name>
    <name evidence="13" type="ORF">NBZ79_12820</name>
</gene>
<keyword evidence="12" id="KW-1003">Cell membrane</keyword>
<proteinExistence type="inferred from homology"/>
<dbReference type="InterPro" id="IPR023754">
    <property type="entry name" value="HemeA_Synthase_type2"/>
</dbReference>
<feature type="transmembrane region" description="Helical" evidence="12">
    <location>
        <begin position="172"/>
        <end position="190"/>
    </location>
</feature>
<dbReference type="EMBL" id="CP098747">
    <property type="protein sequence ID" value="USG60058.1"/>
    <property type="molecule type" value="Genomic_DNA"/>
</dbReference>
<evidence type="ECO:0000256" key="4">
    <source>
        <dbReference type="ARBA" id="ARBA00022723"/>
    </source>
</evidence>
<keyword evidence="9 12" id="KW-0472">Membrane</keyword>
<keyword evidence="8 12" id="KW-0350">Heme biosynthesis</keyword>
<comment type="pathway">
    <text evidence="10 12">Porphyrin-containing compound metabolism; heme A biosynthesis; heme A from heme O: step 1/1.</text>
</comment>
<comment type="similarity">
    <text evidence="12">Belongs to the COX15/CtaA family. Type 2 subfamily.</text>
</comment>
<accession>A0ABY4VYQ4</accession>
<keyword evidence="14" id="KW-1185">Reference proteome</keyword>
<evidence type="ECO:0000256" key="6">
    <source>
        <dbReference type="ARBA" id="ARBA00023002"/>
    </source>
</evidence>
<reference evidence="13" key="1">
    <citation type="submission" date="2022-06" db="EMBL/GenBank/DDBJ databases">
        <title>Sneathiella actinostolidae sp. nov., isolated from a sea anemonein the Western Pacific Ocean.</title>
        <authorList>
            <person name="Wei M.J."/>
        </authorList>
    </citation>
    <scope>NUCLEOTIDE SEQUENCE</scope>
    <source>
        <strain evidence="13">PHK-P5</strain>
    </source>
</reference>
<evidence type="ECO:0000313" key="13">
    <source>
        <dbReference type="EMBL" id="USG60058.1"/>
    </source>
</evidence>
<dbReference type="InterPro" id="IPR003780">
    <property type="entry name" value="COX15/CtaA_fam"/>
</dbReference>
<evidence type="ECO:0000313" key="14">
    <source>
        <dbReference type="Proteomes" id="UP001056291"/>
    </source>
</evidence>
<evidence type="ECO:0000256" key="8">
    <source>
        <dbReference type="ARBA" id="ARBA00023133"/>
    </source>
</evidence>
<keyword evidence="4 12" id="KW-0479">Metal-binding</keyword>
<comment type="function">
    <text evidence="12">Catalyzes the conversion of heme O to heme A by two successive hydroxylations of the methyl group at C8. The first hydroxylation forms heme I, the second hydroxylation results in an unstable dihydroxymethyl group, which spontaneously dehydrates, resulting in the formyl group of heme A.</text>
</comment>